<dbReference type="Gene3D" id="1.10.287.1490">
    <property type="match status" value="1"/>
</dbReference>
<evidence type="ECO:0000313" key="3">
    <source>
        <dbReference type="EMBL" id="CAI0650696.1"/>
    </source>
</evidence>
<feature type="coiled-coil region" evidence="1">
    <location>
        <begin position="371"/>
        <end position="542"/>
    </location>
</feature>
<keyword evidence="1" id="KW-0175">Coiled coil</keyword>
<evidence type="ECO:0000313" key="4">
    <source>
        <dbReference type="Proteomes" id="UP001152533"/>
    </source>
</evidence>
<name>A0A9W4S0J9_9PEZI</name>
<proteinExistence type="predicted"/>
<evidence type="ECO:0008006" key="5">
    <source>
        <dbReference type="Google" id="ProtNLM"/>
    </source>
</evidence>
<evidence type="ECO:0000256" key="2">
    <source>
        <dbReference type="SAM" id="MobiDB-lite"/>
    </source>
</evidence>
<comment type="caution">
    <text evidence="3">The sequence shown here is derived from an EMBL/GenBank/DDBJ whole genome shotgun (WGS) entry which is preliminary data.</text>
</comment>
<protein>
    <recommendedName>
        <fullName evidence="5">Hard-surface inducible protein</fullName>
    </recommendedName>
</protein>
<accession>A0A9W4S0J9</accession>
<reference evidence="3" key="1">
    <citation type="submission" date="2022-08" db="EMBL/GenBank/DDBJ databases">
        <authorList>
            <person name="Giroux E."/>
            <person name="Giroux E."/>
        </authorList>
    </citation>
    <scope>NUCLEOTIDE SEQUENCE</scope>
    <source>
        <strain evidence="3">H1091258</strain>
    </source>
</reference>
<feature type="region of interest" description="Disordered" evidence="2">
    <location>
        <begin position="565"/>
        <end position="612"/>
    </location>
</feature>
<dbReference type="EMBL" id="CAMGZC010000919">
    <property type="protein sequence ID" value="CAI0650696.1"/>
    <property type="molecule type" value="Genomic_DNA"/>
</dbReference>
<dbReference type="SUPFAM" id="SSF57997">
    <property type="entry name" value="Tropomyosin"/>
    <property type="match status" value="1"/>
</dbReference>
<evidence type="ECO:0000256" key="1">
    <source>
        <dbReference type="SAM" id="Coils"/>
    </source>
</evidence>
<organism evidence="3 4">
    <name type="scientific">Colletotrichum noveboracense</name>
    <dbReference type="NCBI Taxonomy" id="2664923"/>
    <lineage>
        <taxon>Eukaryota</taxon>
        <taxon>Fungi</taxon>
        <taxon>Dikarya</taxon>
        <taxon>Ascomycota</taxon>
        <taxon>Pezizomycotina</taxon>
        <taxon>Sordariomycetes</taxon>
        <taxon>Hypocreomycetidae</taxon>
        <taxon>Glomerellales</taxon>
        <taxon>Glomerellaceae</taxon>
        <taxon>Colletotrichum</taxon>
        <taxon>Colletotrichum gloeosporioides species complex</taxon>
    </lineage>
</organism>
<keyword evidence="4" id="KW-1185">Reference proteome</keyword>
<dbReference type="AlphaFoldDB" id="A0A9W4S0J9"/>
<gene>
    <name evidence="3" type="ORF">CGXH109_LOCUS98707</name>
</gene>
<feature type="region of interest" description="Disordered" evidence="2">
    <location>
        <begin position="291"/>
        <end position="311"/>
    </location>
</feature>
<sequence>MLIGLASKIISIPFIPIKILRNHLPYPSLPPSEPKTSQGPKNPSASTSNPTKMYVYLGKLNWKGAAVAEDETFIVILPNGAVRTGDPAYVFFQWTRDEYGVPKANWFQTISIDKVFKTDKGDDVFTLKHPKFSWKITSQQAYENIKMTMSDCASYETSSTLQRVWGTHSHGGKANDTIRVWTGKINWSTFAKNEMSTFIAPEGFGQGRPIISLWQWTKSYAGKAKDPSLRCEYQKIQTENDDAVRFTYTSYYDLDCTFNRQTGKLSVRMKSPQDSSAKDLGEFTLAGLIDRHSHDFNPPESTPNKAETEFRLPQPQPSLPRILAPMPFPRTLVDTLTHAAAFIDQAGYQAKYAEQQFKTLDSKLHDSEYQLDAARKQIGDHEANVRALNAEIAEGKGKVAALDKSLVDAKKQAEAKEKELSQLMEKISAHDIKDHEIIKELRGELDKLKAHINRLQEDLVTANVQLNATDAQLQEEKRQKARLEEDLRVLGNKNSILEKDNKRLTAEICVVKSKNGDLEKQQQALQKQLHDATAELKTTQSELTSKSDALLKASEKILLLEKQQKDHDEIDKKHEEDDRKQEKKRHDDEIKRIKADDEHRKADDKRHEEEEKIRKEYEDFKKKYADHLEKDKVYDKAREDAANKLVADTLDFARRQMGSLPQRG</sequence>
<dbReference type="Proteomes" id="UP001152533">
    <property type="component" value="Unassembled WGS sequence"/>
</dbReference>